<keyword evidence="3" id="KW-1185">Reference proteome</keyword>
<evidence type="ECO:0000313" key="2">
    <source>
        <dbReference type="EMBL" id="RAK79993.1"/>
    </source>
</evidence>
<dbReference type="Proteomes" id="UP000249789">
    <property type="component" value="Unassembled WGS sequence"/>
</dbReference>
<protein>
    <recommendedName>
        <fullName evidence="1">Ribonuclease H1 N-terminal domain-containing protein</fullName>
    </recommendedName>
</protein>
<feature type="domain" description="Ribonuclease H1 N-terminal" evidence="1">
    <location>
        <begin position="7"/>
        <end position="51"/>
    </location>
</feature>
<evidence type="ECO:0000259" key="1">
    <source>
        <dbReference type="Pfam" id="PF01693"/>
    </source>
</evidence>
<dbReference type="OrthoDB" id="407198at2759"/>
<dbReference type="Pfam" id="PF01693">
    <property type="entry name" value="Cauli_VI"/>
    <property type="match status" value="1"/>
</dbReference>
<gene>
    <name evidence="2" type="ORF">BO72DRAFT_25889</name>
</gene>
<organism evidence="2 3">
    <name type="scientific">Aspergillus fijiensis CBS 313.89</name>
    <dbReference type="NCBI Taxonomy" id="1448319"/>
    <lineage>
        <taxon>Eukaryota</taxon>
        <taxon>Fungi</taxon>
        <taxon>Dikarya</taxon>
        <taxon>Ascomycota</taxon>
        <taxon>Pezizomycotina</taxon>
        <taxon>Eurotiomycetes</taxon>
        <taxon>Eurotiomycetidae</taxon>
        <taxon>Eurotiales</taxon>
        <taxon>Aspergillaceae</taxon>
        <taxon>Aspergillus</taxon>
    </lineage>
</organism>
<dbReference type="InterPro" id="IPR009027">
    <property type="entry name" value="Ribosomal_bL9/RNase_H1_N"/>
</dbReference>
<dbReference type="InterPro" id="IPR037056">
    <property type="entry name" value="RNase_H1_N_sf"/>
</dbReference>
<dbReference type="InterPro" id="IPR011320">
    <property type="entry name" value="RNase_H1_N"/>
</dbReference>
<reference evidence="2 3" key="1">
    <citation type="submission" date="2018-02" db="EMBL/GenBank/DDBJ databases">
        <title>The genomes of Aspergillus section Nigri reveals drivers in fungal speciation.</title>
        <authorList>
            <consortium name="DOE Joint Genome Institute"/>
            <person name="Vesth T.C."/>
            <person name="Nybo J."/>
            <person name="Theobald S."/>
            <person name="Brandl J."/>
            <person name="Frisvad J.C."/>
            <person name="Nielsen K.F."/>
            <person name="Lyhne E.K."/>
            <person name="Kogle M.E."/>
            <person name="Kuo A."/>
            <person name="Riley R."/>
            <person name="Clum A."/>
            <person name="Nolan M."/>
            <person name="Lipzen A."/>
            <person name="Salamov A."/>
            <person name="Henrissat B."/>
            <person name="Wiebenga A."/>
            <person name="De vries R.P."/>
            <person name="Grigoriev I.V."/>
            <person name="Mortensen U.H."/>
            <person name="Andersen M.R."/>
            <person name="Baker S.E."/>
        </authorList>
    </citation>
    <scope>NUCLEOTIDE SEQUENCE [LARGE SCALE GENOMIC DNA]</scope>
    <source>
        <strain evidence="2 3">CBS 313.89</strain>
    </source>
</reference>
<dbReference type="GeneID" id="63857440"/>
<accession>A0A8G1RW01</accession>
<name>A0A8G1RW01_9EURO</name>
<dbReference type="SUPFAM" id="SSF55658">
    <property type="entry name" value="L9 N-domain-like"/>
    <property type="match status" value="1"/>
</dbReference>
<evidence type="ECO:0000313" key="3">
    <source>
        <dbReference type="Proteomes" id="UP000249789"/>
    </source>
</evidence>
<sequence length="144" mass="16169">MKKENKRYYAVVSGRVAEATIFSSWADAHPHITGCDSTFKGFATLSEAQKYLEAKGIDKPRLVIRESSKETRTRFSRGKFYAVALGRKPGMPNRKSMGIRMHVTSASRHMLKHKTSLATGRNLMQMFVGEMRSLNQQAASGRLT</sequence>
<dbReference type="AlphaFoldDB" id="A0A8G1RW01"/>
<proteinExistence type="predicted"/>
<dbReference type="Gene3D" id="3.40.970.10">
    <property type="entry name" value="Ribonuclease H1, N-terminal domain"/>
    <property type="match status" value="1"/>
</dbReference>
<dbReference type="EMBL" id="KZ824631">
    <property type="protein sequence ID" value="RAK79993.1"/>
    <property type="molecule type" value="Genomic_DNA"/>
</dbReference>
<dbReference type="VEuPathDB" id="FungiDB:BO72DRAFT_25889"/>
<dbReference type="RefSeq" id="XP_040804003.1">
    <property type="nucleotide sequence ID" value="XM_040940107.1"/>
</dbReference>